<dbReference type="Gene3D" id="3.40.525.10">
    <property type="entry name" value="CRAL-TRIO lipid binding domain"/>
    <property type="match status" value="1"/>
</dbReference>
<dbReference type="Proteomes" id="UP001431783">
    <property type="component" value="Unassembled WGS sequence"/>
</dbReference>
<organism evidence="2 3">
    <name type="scientific">Henosepilachna vigintioctopunctata</name>
    <dbReference type="NCBI Taxonomy" id="420089"/>
    <lineage>
        <taxon>Eukaryota</taxon>
        <taxon>Metazoa</taxon>
        <taxon>Ecdysozoa</taxon>
        <taxon>Arthropoda</taxon>
        <taxon>Hexapoda</taxon>
        <taxon>Insecta</taxon>
        <taxon>Pterygota</taxon>
        <taxon>Neoptera</taxon>
        <taxon>Endopterygota</taxon>
        <taxon>Coleoptera</taxon>
        <taxon>Polyphaga</taxon>
        <taxon>Cucujiformia</taxon>
        <taxon>Coccinelloidea</taxon>
        <taxon>Coccinellidae</taxon>
        <taxon>Epilachninae</taxon>
        <taxon>Epilachnini</taxon>
        <taxon>Henosepilachna</taxon>
    </lineage>
</organism>
<keyword evidence="3" id="KW-1185">Reference proteome</keyword>
<dbReference type="PANTHER" id="PTHR10174">
    <property type="entry name" value="ALPHA-TOCOPHEROL TRANSFER PROTEIN-RELATED"/>
    <property type="match status" value="1"/>
</dbReference>
<gene>
    <name evidence="2" type="ORF">WA026_002821</name>
</gene>
<dbReference type="SUPFAM" id="SSF52087">
    <property type="entry name" value="CRAL/TRIO domain"/>
    <property type="match status" value="1"/>
</dbReference>
<feature type="domain" description="CRAL-TRIO" evidence="1">
    <location>
        <begin position="112"/>
        <end position="260"/>
    </location>
</feature>
<dbReference type="GO" id="GO:0016020">
    <property type="term" value="C:membrane"/>
    <property type="evidence" value="ECO:0007669"/>
    <property type="project" value="TreeGrafter"/>
</dbReference>
<dbReference type="SUPFAM" id="SSF46938">
    <property type="entry name" value="CRAL/TRIO N-terminal domain"/>
    <property type="match status" value="1"/>
</dbReference>
<evidence type="ECO:0000259" key="1">
    <source>
        <dbReference type="PROSITE" id="PS50191"/>
    </source>
</evidence>
<dbReference type="CDD" id="cd00170">
    <property type="entry name" value="SEC14"/>
    <property type="match status" value="1"/>
</dbReference>
<dbReference type="InterPro" id="IPR036273">
    <property type="entry name" value="CRAL/TRIO_N_dom_sf"/>
</dbReference>
<dbReference type="InterPro" id="IPR001251">
    <property type="entry name" value="CRAL-TRIO_dom"/>
</dbReference>
<evidence type="ECO:0000313" key="2">
    <source>
        <dbReference type="EMBL" id="KAK9874472.1"/>
    </source>
</evidence>
<proteinExistence type="predicted"/>
<dbReference type="PROSITE" id="PS50191">
    <property type="entry name" value="CRAL_TRIO"/>
    <property type="match status" value="1"/>
</dbReference>
<sequence>MGFERRCQSAINTPNDDQIKFIKGKLEEDEDKFEYQLDVLYQWLDSYNEFPKNYDRNKVMNFLRACKYDMEKCKKKLEAHFYVRHEFPHIFSNLDPRSKEIADLPLNGNAFFLPNLSPNGERIFVLGLHNTDLDKMDVMAFVKYSYMCYDLALSQPYPVTGDIMICDGKGFNMKHFLKCINTAVKDSIEIAYKGYLMRMKAIYIVNAPSTVDKMVATWKLFLTEKIRQRVVVSKTCDILQRVFPPNCLPEEYGGTLPKINLLMRKWYNVLVENEKWFQDQESCKSTERPITGKVEYDDRFGVEGTFRVLTID</sequence>
<evidence type="ECO:0000313" key="3">
    <source>
        <dbReference type="Proteomes" id="UP001431783"/>
    </source>
</evidence>
<comment type="caution">
    <text evidence="2">The sequence shown here is derived from an EMBL/GenBank/DDBJ whole genome shotgun (WGS) entry which is preliminary data.</text>
</comment>
<dbReference type="SMART" id="SM00516">
    <property type="entry name" value="SEC14"/>
    <property type="match status" value="1"/>
</dbReference>
<protein>
    <recommendedName>
        <fullName evidence="1">CRAL-TRIO domain-containing protein</fullName>
    </recommendedName>
</protein>
<dbReference type="AlphaFoldDB" id="A0AAW1U2G5"/>
<dbReference type="GO" id="GO:1902936">
    <property type="term" value="F:phosphatidylinositol bisphosphate binding"/>
    <property type="evidence" value="ECO:0007669"/>
    <property type="project" value="TreeGrafter"/>
</dbReference>
<dbReference type="EMBL" id="JARQZJ010000031">
    <property type="protein sequence ID" value="KAK9874472.1"/>
    <property type="molecule type" value="Genomic_DNA"/>
</dbReference>
<name>A0AAW1U2G5_9CUCU</name>
<reference evidence="2 3" key="1">
    <citation type="submission" date="2023-03" db="EMBL/GenBank/DDBJ databases">
        <title>Genome insight into feeding habits of ladybird beetles.</title>
        <authorList>
            <person name="Li H.-S."/>
            <person name="Huang Y.-H."/>
            <person name="Pang H."/>
        </authorList>
    </citation>
    <scope>NUCLEOTIDE SEQUENCE [LARGE SCALE GENOMIC DNA]</scope>
    <source>
        <strain evidence="2">SYSU_2023b</strain>
        <tissue evidence="2">Whole body</tissue>
    </source>
</reference>
<dbReference type="Gene3D" id="1.10.8.20">
    <property type="entry name" value="N-terminal domain of phosphatidylinositol transfer protein sec14p"/>
    <property type="match status" value="1"/>
</dbReference>
<dbReference type="EMBL" id="JARQZJ010000031">
    <property type="protein sequence ID" value="KAK9874474.1"/>
    <property type="molecule type" value="Genomic_DNA"/>
</dbReference>
<accession>A0AAW1U2G5</accession>
<dbReference type="PANTHER" id="PTHR10174:SF230">
    <property type="entry name" value="ALPHA-TOCOPHEROL TRANSFER PROTEIN-LIKE"/>
    <property type="match status" value="1"/>
</dbReference>
<dbReference type="InterPro" id="IPR036865">
    <property type="entry name" value="CRAL-TRIO_dom_sf"/>
</dbReference>
<dbReference type="Pfam" id="PF00650">
    <property type="entry name" value="CRAL_TRIO"/>
    <property type="match status" value="1"/>
</dbReference>
<dbReference type="PRINTS" id="PR00180">
    <property type="entry name" value="CRETINALDHBP"/>
</dbReference>